<name>A0A7X8XYF4_9BACT</name>
<gene>
    <name evidence="2" type="ORF">HGP29_22455</name>
</gene>
<feature type="chain" id="PRO_5031533771" evidence="1">
    <location>
        <begin position="22"/>
        <end position="101"/>
    </location>
</feature>
<feature type="signal peptide" evidence="1">
    <location>
        <begin position="1"/>
        <end position="21"/>
    </location>
</feature>
<protein>
    <submittedName>
        <fullName evidence="2">Uncharacterized protein</fullName>
    </submittedName>
</protein>
<dbReference type="Proteomes" id="UP000585050">
    <property type="component" value="Unassembled WGS sequence"/>
</dbReference>
<dbReference type="EMBL" id="JABAIL010000009">
    <property type="protein sequence ID" value="NLR93980.1"/>
    <property type="molecule type" value="Genomic_DNA"/>
</dbReference>
<keyword evidence="3" id="KW-1185">Reference proteome</keyword>
<evidence type="ECO:0000313" key="3">
    <source>
        <dbReference type="Proteomes" id="UP000585050"/>
    </source>
</evidence>
<keyword evidence="1" id="KW-0732">Signal</keyword>
<organism evidence="2 3">
    <name type="scientific">Flammeovirga agarivorans</name>
    <dbReference type="NCBI Taxonomy" id="2726742"/>
    <lineage>
        <taxon>Bacteria</taxon>
        <taxon>Pseudomonadati</taxon>
        <taxon>Bacteroidota</taxon>
        <taxon>Cytophagia</taxon>
        <taxon>Cytophagales</taxon>
        <taxon>Flammeovirgaceae</taxon>
        <taxon>Flammeovirga</taxon>
    </lineage>
</organism>
<reference evidence="2 3" key="1">
    <citation type="submission" date="2020-04" db="EMBL/GenBank/DDBJ databases">
        <title>Flammeovirga sp. SR4, a novel species isolated from seawater.</title>
        <authorList>
            <person name="Wang X."/>
        </authorList>
    </citation>
    <scope>NUCLEOTIDE SEQUENCE [LARGE SCALE GENOMIC DNA]</scope>
    <source>
        <strain evidence="2 3">SR4</strain>
    </source>
</reference>
<comment type="caution">
    <text evidence="2">The sequence shown here is derived from an EMBL/GenBank/DDBJ whole genome shotgun (WGS) entry which is preliminary data.</text>
</comment>
<evidence type="ECO:0000313" key="2">
    <source>
        <dbReference type="EMBL" id="NLR93980.1"/>
    </source>
</evidence>
<dbReference type="AlphaFoldDB" id="A0A7X8XYF4"/>
<dbReference type="RefSeq" id="WP_168884693.1">
    <property type="nucleotide sequence ID" value="NZ_JABAIL010000009.1"/>
</dbReference>
<proteinExistence type="predicted"/>
<evidence type="ECO:0000256" key="1">
    <source>
        <dbReference type="SAM" id="SignalP"/>
    </source>
</evidence>
<sequence length="101" mass="11133">MAKKLIGTLLLATVVSMASFADNPIKKKNQVRKGYKTTTIAKTEKSIKTNDDLVVTKRSRKGAYHIQNTNGVTNLADAQGVNAGKTVDQTTVKYPYMKWSK</sequence>
<accession>A0A7X8XYF4</accession>